<reference evidence="2 3" key="1">
    <citation type="journal article" date="2018" name="G3 (Bethesda)">
        <title>Phylogenetic and Phylogenomic Definition of Rhizopus Species.</title>
        <authorList>
            <person name="Gryganskyi A.P."/>
            <person name="Golan J."/>
            <person name="Dolatabadi S."/>
            <person name="Mondo S."/>
            <person name="Robb S."/>
            <person name="Idnurm A."/>
            <person name="Muszewska A."/>
            <person name="Steczkiewicz K."/>
            <person name="Masonjones S."/>
            <person name="Liao H.L."/>
            <person name="Gajdeczka M.T."/>
            <person name="Anike F."/>
            <person name="Vuek A."/>
            <person name="Anishchenko I.M."/>
            <person name="Voigt K."/>
            <person name="de Hoog G.S."/>
            <person name="Smith M.E."/>
            <person name="Heitman J."/>
            <person name="Vilgalys R."/>
            <person name="Stajich J.E."/>
        </authorList>
    </citation>
    <scope>NUCLEOTIDE SEQUENCE [LARGE SCALE GENOMIC DNA]</scope>
    <source>
        <strain evidence="2 3">CBS 357.93</strain>
    </source>
</reference>
<evidence type="ECO:0000313" key="3">
    <source>
        <dbReference type="Proteomes" id="UP000252139"/>
    </source>
</evidence>
<dbReference type="OrthoDB" id="2238225at2759"/>
<keyword evidence="3" id="KW-1185">Reference proteome</keyword>
<dbReference type="Proteomes" id="UP000252139">
    <property type="component" value="Unassembled WGS sequence"/>
</dbReference>
<accession>A0A367K2V0</accession>
<proteinExistence type="predicted"/>
<evidence type="ECO:0000313" key="2">
    <source>
        <dbReference type="EMBL" id="RCH96507.1"/>
    </source>
</evidence>
<keyword evidence="1" id="KW-0472">Membrane</keyword>
<name>A0A367K2V0_RHIAZ</name>
<protein>
    <submittedName>
        <fullName evidence="2">Uncharacterized protein</fullName>
    </submittedName>
</protein>
<gene>
    <name evidence="2" type="ORF">CU097_007772</name>
</gene>
<evidence type="ECO:0000256" key="1">
    <source>
        <dbReference type="SAM" id="Phobius"/>
    </source>
</evidence>
<sequence>MTSTSMTTQYWSLVWIYFHTHKYQDDCTHSLQKIAKVATAKVSRKTNTGKSYMDISIFAGCYELLVVGEYPYENGSTTPFLGSFVDKLKLVEEETKIINVPTIALNYIATTRSLNQYMKRHSHQLWAFTVLAFISKAFTQYQLLNI</sequence>
<feature type="transmembrane region" description="Helical" evidence="1">
    <location>
        <begin position="125"/>
        <end position="144"/>
    </location>
</feature>
<comment type="caution">
    <text evidence="2">The sequence shown here is derived from an EMBL/GenBank/DDBJ whole genome shotgun (WGS) entry which is preliminary data.</text>
</comment>
<keyword evidence="1" id="KW-0812">Transmembrane</keyword>
<organism evidence="2 3">
    <name type="scientific">Rhizopus azygosporus</name>
    <name type="common">Rhizopus microsporus var. azygosporus</name>
    <dbReference type="NCBI Taxonomy" id="86630"/>
    <lineage>
        <taxon>Eukaryota</taxon>
        <taxon>Fungi</taxon>
        <taxon>Fungi incertae sedis</taxon>
        <taxon>Mucoromycota</taxon>
        <taxon>Mucoromycotina</taxon>
        <taxon>Mucoromycetes</taxon>
        <taxon>Mucorales</taxon>
        <taxon>Mucorineae</taxon>
        <taxon>Rhizopodaceae</taxon>
        <taxon>Rhizopus</taxon>
    </lineage>
</organism>
<dbReference type="AlphaFoldDB" id="A0A367K2V0"/>
<keyword evidence="1" id="KW-1133">Transmembrane helix</keyword>
<dbReference type="EMBL" id="PJQL01000361">
    <property type="protein sequence ID" value="RCH96507.1"/>
    <property type="molecule type" value="Genomic_DNA"/>
</dbReference>